<keyword evidence="9" id="KW-0675">Receptor</keyword>
<dbReference type="InterPro" id="IPR010104">
    <property type="entry name" value="TonB_rcpt_bac"/>
</dbReference>
<dbReference type="InterPro" id="IPR006311">
    <property type="entry name" value="TAT_signal"/>
</dbReference>
<keyword evidence="6" id="KW-0732">Signal</keyword>
<dbReference type="GO" id="GO:0009279">
    <property type="term" value="C:cell outer membrane"/>
    <property type="evidence" value="ECO:0007669"/>
    <property type="project" value="UniProtKB-SubCell"/>
</dbReference>
<feature type="signal peptide" evidence="6">
    <location>
        <begin position="1"/>
        <end position="44"/>
    </location>
</feature>
<dbReference type="InterPro" id="IPR037066">
    <property type="entry name" value="Plug_dom_sf"/>
</dbReference>
<comment type="similarity">
    <text evidence="4">Belongs to the TonB-dependent receptor family.</text>
</comment>
<feature type="compositionally biased region" description="Acidic residues" evidence="5">
    <location>
        <begin position="53"/>
        <end position="73"/>
    </location>
</feature>
<evidence type="ECO:0000256" key="3">
    <source>
        <dbReference type="ARBA" id="ARBA00023237"/>
    </source>
</evidence>
<dbReference type="PANTHER" id="PTHR40980">
    <property type="entry name" value="PLUG DOMAIN-CONTAINING PROTEIN"/>
    <property type="match status" value="1"/>
</dbReference>
<dbReference type="EMBL" id="VYXP01000006">
    <property type="protein sequence ID" value="KAA9130903.1"/>
    <property type="molecule type" value="Genomic_DNA"/>
</dbReference>
<feature type="chain" id="PRO_5024357823" evidence="6">
    <location>
        <begin position="45"/>
        <end position="1147"/>
    </location>
</feature>
<evidence type="ECO:0000313" key="10">
    <source>
        <dbReference type="Proteomes" id="UP000325372"/>
    </source>
</evidence>
<dbReference type="Pfam" id="PF00593">
    <property type="entry name" value="TonB_dep_Rec_b-barrel"/>
    <property type="match status" value="1"/>
</dbReference>
<proteinExistence type="inferred from homology"/>
<feature type="domain" description="TonB-dependent receptor plug" evidence="8">
    <location>
        <begin position="95"/>
        <end position="203"/>
    </location>
</feature>
<evidence type="ECO:0000256" key="1">
    <source>
        <dbReference type="ARBA" id="ARBA00004442"/>
    </source>
</evidence>
<sequence>MSKKMRNTSTLNEEDTELTRRSPLRRGALFAAIAGALAAGPAFAQVSNSGATSDDENIDTQEFEENEQSESDSIMEEVIVSGMRTNLETAQALKRNADTVIETITAEDLGSFPDKSVAEALQRVAGITVNRFAASSDTAHFSAEPSGVIVRGLDMVRTEFNGRDSFSANSSRGLSWGDVSPELMAGVDTYKNQMAELIEGGISGTVNMRTRLPFDQEDQTFALSAGVNYGDLSEDFTPEISGLYSNRWVLSGGSEFGIMANAAYSEVHTRSEGIQLYRMNRFRNVYDGVDLAYIPANIAMRDNLYERERTGISLAAQWASADDTVSTSVQYNSSDYNNAWEEYVVTSAPADLSYGQSVFYEVEGQTPCANNDTTVPCPAPGTPAFTFDENGLFQTGVMTTGVGWWGNDATEASGFAQNAAGMPFVNPCYGWNGCAPTERGVDLSTATRSNNNENKTQDFGWNLKWAVTDTIRTNFDVQYIDSTVQNYDIEVAFNSFTNAYWDLTGARPVVEMQPPTNVNLSDGGYSNPNNWYFKHIMDHVEDSDGNELALRGDIEIDLDSGWMESVKMGVRYADRDQTVRWSGYNWQNVANTWTGGGQNAYFNIDQHNPDNSGNTGFNGYPTGYYVNRAFNSDFFGGGLLSPLDYVFANMDLLQDQQGFANQFGAAALGLAGGVGWDPICSNVGDRVGETPGTCYLPAEISEVSETTNAAYVQLNFGGDDAEIFGIPFSGNVGVRYVETNNKSSGGIAYPLMDETLFFERIYADDGSYVDNPLPRAYENLGCYANGVRDDGTPPAVPFTTGCYISEDDYAYMNGANALSTVDVDHDHFLPSFNIKFDLTDEVLLRFAWSQAMSRPDIGNMKNYLGFGGTLPSQDDANDPLWVKDTNGDIVGANVDYSGGAQNPYLEPIIANQWDISLEYYFADVGSLTAAIFHKKFDDYIQFGSFYRDLTNNGVTKQVEVRGPLNGDGAELQGFELSFQRFFDFLPAPFDGLGVQANYTYIDNKGISNTNTSEVGDGTTITGQAPDAIQVDALEGLSENSYTFIGMYEKGPISVRAAYSWRSEYMVTAVDCCVAYPIWNDDYGQLDASIRWQISDSWELGLSGSNLLNTETKLFQQVTDADDGGLLLPNAWFQNDVRYTLYLRFFSR</sequence>
<evidence type="ECO:0000256" key="4">
    <source>
        <dbReference type="RuleBase" id="RU003357"/>
    </source>
</evidence>
<reference evidence="9 10" key="1">
    <citation type="submission" date="2019-09" db="EMBL/GenBank/DDBJ databases">
        <title>Wenzhouxiangella sp. Genome sequencing and assembly.</title>
        <authorList>
            <person name="Zhang R."/>
        </authorList>
    </citation>
    <scope>NUCLEOTIDE SEQUENCE [LARGE SCALE GENOMIC DNA]</scope>
    <source>
        <strain evidence="9 10">W260</strain>
    </source>
</reference>
<dbReference type="PROSITE" id="PS51318">
    <property type="entry name" value="TAT"/>
    <property type="match status" value="1"/>
</dbReference>
<dbReference type="InterPro" id="IPR000531">
    <property type="entry name" value="Beta-barrel_TonB"/>
</dbReference>
<organism evidence="9 10">
    <name type="scientific">Marinihelvus fidelis</name>
    <dbReference type="NCBI Taxonomy" id="2613842"/>
    <lineage>
        <taxon>Bacteria</taxon>
        <taxon>Pseudomonadati</taxon>
        <taxon>Pseudomonadota</taxon>
        <taxon>Gammaproteobacteria</taxon>
        <taxon>Chromatiales</taxon>
        <taxon>Wenzhouxiangellaceae</taxon>
        <taxon>Marinihelvus</taxon>
    </lineage>
</organism>
<feature type="domain" description="TonB-dependent receptor-like beta-barrel" evidence="7">
    <location>
        <begin position="521"/>
        <end position="1106"/>
    </location>
</feature>
<dbReference type="Gene3D" id="2.170.130.10">
    <property type="entry name" value="TonB-dependent receptor, plug domain"/>
    <property type="match status" value="1"/>
</dbReference>
<dbReference type="Proteomes" id="UP000325372">
    <property type="component" value="Unassembled WGS sequence"/>
</dbReference>
<keyword evidence="3" id="KW-0998">Cell outer membrane</keyword>
<keyword evidence="10" id="KW-1185">Reference proteome</keyword>
<dbReference type="RefSeq" id="WP_150864541.1">
    <property type="nucleotide sequence ID" value="NZ_VYXP01000006.1"/>
</dbReference>
<evidence type="ECO:0000259" key="8">
    <source>
        <dbReference type="Pfam" id="PF07715"/>
    </source>
</evidence>
<keyword evidence="4" id="KW-0798">TonB box</keyword>
<evidence type="ECO:0000256" key="6">
    <source>
        <dbReference type="SAM" id="SignalP"/>
    </source>
</evidence>
<dbReference type="NCBIfam" id="TIGR01782">
    <property type="entry name" value="TonB-Xanth-Caul"/>
    <property type="match status" value="1"/>
</dbReference>
<comment type="caution">
    <text evidence="9">The sequence shown here is derived from an EMBL/GenBank/DDBJ whole genome shotgun (WGS) entry which is preliminary data.</text>
</comment>
<name>A0A5N0T7D9_9GAMM</name>
<dbReference type="SUPFAM" id="SSF56935">
    <property type="entry name" value="Porins"/>
    <property type="match status" value="1"/>
</dbReference>
<comment type="subcellular location">
    <subcellularLocation>
        <location evidence="1 4">Cell outer membrane</location>
    </subcellularLocation>
</comment>
<gene>
    <name evidence="9" type="ORF">F3N42_11125</name>
</gene>
<evidence type="ECO:0000313" key="9">
    <source>
        <dbReference type="EMBL" id="KAA9130903.1"/>
    </source>
</evidence>
<accession>A0A5N0T7D9</accession>
<dbReference type="PANTHER" id="PTHR40980:SF3">
    <property type="entry name" value="TONB-DEPENDENT RECEPTOR-LIKE BETA-BARREL DOMAIN-CONTAINING PROTEIN"/>
    <property type="match status" value="1"/>
</dbReference>
<evidence type="ECO:0000256" key="5">
    <source>
        <dbReference type="SAM" id="MobiDB-lite"/>
    </source>
</evidence>
<evidence type="ECO:0000256" key="2">
    <source>
        <dbReference type="ARBA" id="ARBA00023136"/>
    </source>
</evidence>
<protein>
    <submittedName>
        <fullName evidence="9">TonB-dependent receptor</fullName>
    </submittedName>
</protein>
<dbReference type="Gene3D" id="2.40.170.20">
    <property type="entry name" value="TonB-dependent receptor, beta-barrel domain"/>
    <property type="match status" value="1"/>
</dbReference>
<dbReference type="InterPro" id="IPR012910">
    <property type="entry name" value="Plug_dom"/>
</dbReference>
<feature type="region of interest" description="Disordered" evidence="5">
    <location>
        <begin position="1"/>
        <end position="22"/>
    </location>
</feature>
<evidence type="ECO:0000259" key="7">
    <source>
        <dbReference type="Pfam" id="PF00593"/>
    </source>
</evidence>
<dbReference type="AlphaFoldDB" id="A0A5N0T7D9"/>
<keyword evidence="2 4" id="KW-0472">Membrane</keyword>
<dbReference type="InterPro" id="IPR036942">
    <property type="entry name" value="Beta-barrel_TonB_sf"/>
</dbReference>
<feature type="region of interest" description="Disordered" evidence="5">
    <location>
        <begin position="47"/>
        <end position="73"/>
    </location>
</feature>
<dbReference type="Pfam" id="PF07715">
    <property type="entry name" value="Plug"/>
    <property type="match status" value="1"/>
</dbReference>